<name>A0ABM2FM44_EQUPR</name>
<proteinExistence type="predicted"/>
<protein>
    <submittedName>
        <fullName evidence="3">Uncharacterized protein</fullName>
    </submittedName>
</protein>
<evidence type="ECO:0000313" key="2">
    <source>
        <dbReference type="Proteomes" id="UP001652662"/>
    </source>
</evidence>
<dbReference type="RefSeq" id="XP_008540255.1">
    <property type="nucleotide sequence ID" value="XM_008542033.2"/>
</dbReference>
<dbReference type="Proteomes" id="UP001652662">
    <property type="component" value="Chromosome 3"/>
</dbReference>
<gene>
    <name evidence="3" type="primary">LOC103565862</name>
</gene>
<dbReference type="GeneID" id="103565862"/>
<accession>A0ABM2FM44</accession>
<keyword evidence="2" id="KW-1185">Reference proteome</keyword>
<reference evidence="3" key="1">
    <citation type="submission" date="2025-08" db="UniProtKB">
        <authorList>
            <consortium name="RefSeq"/>
        </authorList>
    </citation>
    <scope>IDENTIFICATION</scope>
    <source>
        <tissue evidence="3">Blood</tissue>
    </source>
</reference>
<organism evidence="2 3">
    <name type="scientific">Equus przewalskii</name>
    <name type="common">Przewalski's horse</name>
    <name type="synonym">Equus caballus przewalskii</name>
    <dbReference type="NCBI Taxonomy" id="9798"/>
    <lineage>
        <taxon>Eukaryota</taxon>
        <taxon>Metazoa</taxon>
        <taxon>Chordata</taxon>
        <taxon>Craniata</taxon>
        <taxon>Vertebrata</taxon>
        <taxon>Euteleostomi</taxon>
        <taxon>Mammalia</taxon>
        <taxon>Eutheria</taxon>
        <taxon>Laurasiatheria</taxon>
        <taxon>Perissodactyla</taxon>
        <taxon>Equidae</taxon>
        <taxon>Equus</taxon>
    </lineage>
</organism>
<evidence type="ECO:0000256" key="1">
    <source>
        <dbReference type="SAM" id="MobiDB-lite"/>
    </source>
</evidence>
<feature type="region of interest" description="Disordered" evidence="1">
    <location>
        <begin position="181"/>
        <end position="206"/>
    </location>
</feature>
<sequence>MGSAACLGTFQRQQHLSMAWCVSLLVFLHGVLTLQMKGVLGFSDESSDSSPGYRRSYYVLQMLPIHRLKGKPENAFHRKAADLLALWHSSVFGMPDIMRPTANPVTCIQLQPVPVIPRQSPSTLAPPLLGITALRGPVLAPSTLSKIPERNGEASVPGNLGTNVGMSARFSPTARVLTMPGLPTAGALHGPSFPTSSATKEPRGDV</sequence>
<evidence type="ECO:0000313" key="3">
    <source>
        <dbReference type="RefSeq" id="XP_008540255.1"/>
    </source>
</evidence>